<dbReference type="SUPFAM" id="SSF55008">
    <property type="entry name" value="HMA, heavy metal-associated domain"/>
    <property type="match status" value="1"/>
</dbReference>
<comment type="caution">
    <text evidence="2">The sequence shown here is derived from an EMBL/GenBank/DDBJ whole genome shotgun (WGS) entry which is preliminary data.</text>
</comment>
<dbReference type="KEGG" id="amyt:AMYT_1897"/>
<evidence type="ECO:0000313" key="2">
    <source>
        <dbReference type="EMBL" id="RXK12029.1"/>
    </source>
</evidence>
<proteinExistence type="predicted"/>
<dbReference type="Proteomes" id="UP000290092">
    <property type="component" value="Unassembled WGS sequence"/>
</dbReference>
<accession>A0AAX2ADQ2</accession>
<keyword evidence="3" id="KW-1185">Reference proteome</keyword>
<evidence type="ECO:0000313" key="3">
    <source>
        <dbReference type="Proteomes" id="UP000290092"/>
    </source>
</evidence>
<sequence length="68" mass="7827">MKKTFKVNNIACANCANLIKASLEENFGEILVNLEKEPREVTLEIENEKKEVEFKAEIKELGFEVIEK</sequence>
<dbReference type="InterPro" id="IPR036163">
    <property type="entry name" value="HMA_dom_sf"/>
</dbReference>
<dbReference type="AlphaFoldDB" id="A0AAX2ADQ2"/>
<protein>
    <submittedName>
        <fullName evidence="2">Heavy metal transport/detoxification protein</fullName>
    </submittedName>
</protein>
<dbReference type="RefSeq" id="WP_114842307.1">
    <property type="nucleotide sequence ID" value="NZ_CP031219.1"/>
</dbReference>
<feature type="domain" description="HMA" evidence="1">
    <location>
        <begin position="4"/>
        <end position="64"/>
    </location>
</feature>
<organism evidence="2 3">
    <name type="scientific">Malaciobacter mytili LMG 24559</name>
    <dbReference type="NCBI Taxonomy" id="1032238"/>
    <lineage>
        <taxon>Bacteria</taxon>
        <taxon>Pseudomonadati</taxon>
        <taxon>Campylobacterota</taxon>
        <taxon>Epsilonproteobacteria</taxon>
        <taxon>Campylobacterales</taxon>
        <taxon>Arcobacteraceae</taxon>
        <taxon>Malaciobacter</taxon>
    </lineage>
</organism>
<reference evidence="2 3" key="1">
    <citation type="submission" date="2017-09" db="EMBL/GenBank/DDBJ databases">
        <title>Genomics of the genus Arcobacter.</title>
        <authorList>
            <person name="Perez-Cataluna A."/>
            <person name="Figueras M.J."/>
            <person name="Salas-Masso N."/>
        </authorList>
    </citation>
    <scope>NUCLEOTIDE SEQUENCE [LARGE SCALE GENOMIC DNA]</scope>
    <source>
        <strain evidence="2 3">CECT 7386</strain>
    </source>
</reference>
<dbReference type="InterPro" id="IPR006121">
    <property type="entry name" value="HMA_dom"/>
</dbReference>
<dbReference type="EMBL" id="NXID01000098">
    <property type="protein sequence ID" value="RXK12029.1"/>
    <property type="molecule type" value="Genomic_DNA"/>
</dbReference>
<dbReference type="GO" id="GO:0046872">
    <property type="term" value="F:metal ion binding"/>
    <property type="evidence" value="ECO:0007669"/>
    <property type="project" value="InterPro"/>
</dbReference>
<dbReference type="CDD" id="cd00371">
    <property type="entry name" value="HMA"/>
    <property type="match status" value="1"/>
</dbReference>
<gene>
    <name evidence="2" type="ORF">CP985_14690</name>
</gene>
<dbReference type="Gene3D" id="3.30.70.100">
    <property type="match status" value="1"/>
</dbReference>
<dbReference type="Pfam" id="PF00403">
    <property type="entry name" value="HMA"/>
    <property type="match status" value="1"/>
</dbReference>
<evidence type="ECO:0000259" key="1">
    <source>
        <dbReference type="Pfam" id="PF00403"/>
    </source>
</evidence>
<name>A0AAX2ADQ2_9BACT</name>